<evidence type="ECO:0000259" key="2">
    <source>
        <dbReference type="Pfam" id="PF20469"/>
    </source>
</evidence>
<comment type="caution">
    <text evidence="3">The sequence shown here is derived from an EMBL/GenBank/DDBJ whole genome shotgun (WGS) entry which is preliminary data.</text>
</comment>
<dbReference type="Gene3D" id="3.40.50.300">
    <property type="entry name" value="P-loop containing nucleotide triphosphate hydrolases"/>
    <property type="match status" value="1"/>
</dbReference>
<dbReference type="InterPro" id="IPR027417">
    <property type="entry name" value="P-loop_NTPase"/>
</dbReference>
<keyword evidence="4" id="KW-1185">Reference proteome</keyword>
<dbReference type="Proteomes" id="UP000070401">
    <property type="component" value="Unassembled WGS sequence"/>
</dbReference>
<gene>
    <name evidence="3" type="ORF">HMPREF3221_01906</name>
</gene>
<dbReference type="PATRIC" id="fig|851.8.peg.1918"/>
<reference evidence="4" key="1">
    <citation type="submission" date="2016-01" db="EMBL/GenBank/DDBJ databases">
        <authorList>
            <person name="Mitreva M."/>
            <person name="Pepin K.H."/>
            <person name="Mihindukulasuriya K.A."/>
            <person name="Fulton R."/>
            <person name="Fronick C."/>
            <person name="O'Laughlin M."/>
            <person name="Miner T."/>
            <person name="Herter B."/>
            <person name="Rosa B.A."/>
            <person name="Cordes M."/>
            <person name="Tomlinson C."/>
            <person name="Wollam A."/>
            <person name="Palsikar V.B."/>
            <person name="Mardis E.R."/>
            <person name="Wilson R.K."/>
        </authorList>
    </citation>
    <scope>NUCLEOTIDE SEQUENCE [LARGE SCALE GENOMIC DNA]</scope>
    <source>
        <strain evidence="4">MJR7757B</strain>
    </source>
</reference>
<dbReference type="AlphaFoldDB" id="A0A133NNC3"/>
<accession>A0A133NNC3</accession>
<sequence length="696" mass="80964">MIRGEKMVLKEIVVENFRLLKNFKLELKEDLSLIIGKNNCGKTSVLVILDKMLNSSEIAWEDVNLVKQKELYNEIKGFNGSVQDGNKFLEAIKLQLYIEYSDIDSYENIQNFIMDLDPENNIILLEFISLINIKNILELKDIIKGRKIKDFSTFSRYMSKNFTKYFKIKKYSRCYDKKTKKIISDMIEEVDNKNIQKVLKIVGIRADRAVSNNEKNHALSSLTSRYYETYRKNIEDKSNSIFQELEVELEKADKALYKIYNGEKTNNGQDSEGIFKSIIDVVKTYGGSDNKINISIESSISEKNLLTDNTSLYYKHGDGDSSSLPETYNGLGYLNLIGILFEIETKLQELYEQPADINILYIEEPEAHTHPQLQYIFIRNIKNHINSHRNKLNKEKNKYLQIIITSHSSHIVSECNFDDIIYLKRIDNNILAKNFNSLKNEYGGDKKREFKFVKQYLTLNRSELFFADKVICIEGDTERILMPAMMYKVDKMQSSKNESTIPLLSQNISIIEVGAYSHVFIPLFKFLGIKVLIITDIDSAIKNNNGKYEKSHPDNATHTSNASIREFFKEDGLDDGNNQFKELIEKKGKDKIKDRIRIAYQVSEIEGGYQASSFEDAFISLNKDFILKNKDNFYDYGALKKFNKNKIGKDFYKFSLNKIEKKSAFASALLYFDEEEDMEWKVPRYIKEGLLWIQEF</sequence>
<protein>
    <submittedName>
        <fullName evidence="3">Uncharacterized protein</fullName>
    </submittedName>
</protein>
<dbReference type="InterPro" id="IPR051396">
    <property type="entry name" value="Bact_Antivir_Def_Nuclease"/>
</dbReference>
<evidence type="ECO:0000259" key="1">
    <source>
        <dbReference type="Pfam" id="PF13175"/>
    </source>
</evidence>
<dbReference type="Pfam" id="PF20469">
    <property type="entry name" value="OLD-like_TOPRIM"/>
    <property type="match status" value="1"/>
</dbReference>
<dbReference type="PANTHER" id="PTHR43581:SF2">
    <property type="entry name" value="EXCINUCLEASE ATPASE SUBUNIT"/>
    <property type="match status" value="1"/>
</dbReference>
<dbReference type="InterPro" id="IPR041685">
    <property type="entry name" value="AAA_GajA/Old/RecF-like"/>
</dbReference>
<dbReference type="CDD" id="cd01026">
    <property type="entry name" value="TOPRIM_OLD"/>
    <property type="match status" value="1"/>
</dbReference>
<dbReference type="EMBL" id="LRPY01000186">
    <property type="protein sequence ID" value="KXA17775.1"/>
    <property type="molecule type" value="Genomic_DNA"/>
</dbReference>
<feature type="domain" description="Endonuclease GajA/Old nuclease/RecF-like AAA" evidence="1">
    <location>
        <begin position="7"/>
        <end position="412"/>
    </location>
</feature>
<dbReference type="PANTHER" id="PTHR43581">
    <property type="entry name" value="ATP/GTP PHOSPHATASE"/>
    <property type="match status" value="1"/>
</dbReference>
<name>A0A133NNC3_FUSNU</name>
<evidence type="ECO:0000313" key="4">
    <source>
        <dbReference type="Proteomes" id="UP000070401"/>
    </source>
</evidence>
<dbReference type="InterPro" id="IPR034139">
    <property type="entry name" value="TOPRIM_OLD"/>
</dbReference>
<dbReference type="SUPFAM" id="SSF52540">
    <property type="entry name" value="P-loop containing nucleoside triphosphate hydrolases"/>
    <property type="match status" value="1"/>
</dbReference>
<proteinExistence type="predicted"/>
<evidence type="ECO:0000313" key="3">
    <source>
        <dbReference type="EMBL" id="KXA17775.1"/>
    </source>
</evidence>
<dbReference type="Pfam" id="PF13175">
    <property type="entry name" value="AAA_15"/>
    <property type="match status" value="1"/>
</dbReference>
<organism evidence="3 4">
    <name type="scientific">Fusobacterium nucleatum</name>
    <dbReference type="NCBI Taxonomy" id="851"/>
    <lineage>
        <taxon>Bacteria</taxon>
        <taxon>Fusobacteriati</taxon>
        <taxon>Fusobacteriota</taxon>
        <taxon>Fusobacteriia</taxon>
        <taxon>Fusobacteriales</taxon>
        <taxon>Fusobacteriaceae</taxon>
        <taxon>Fusobacterium</taxon>
    </lineage>
</organism>
<feature type="domain" description="OLD protein-like TOPRIM" evidence="2">
    <location>
        <begin position="465"/>
        <end position="538"/>
    </location>
</feature>